<protein>
    <submittedName>
        <fullName evidence="10">L-cystine transport system permease protein</fullName>
    </submittedName>
</protein>
<keyword evidence="6 8" id="KW-1133">Transmembrane helix</keyword>
<evidence type="ECO:0000259" key="9">
    <source>
        <dbReference type="PROSITE" id="PS50928"/>
    </source>
</evidence>
<dbReference type="InterPro" id="IPR043429">
    <property type="entry name" value="ArtM/GltK/GlnP/TcyL/YhdX-like"/>
</dbReference>
<dbReference type="InterPro" id="IPR010065">
    <property type="entry name" value="AA_ABC_transptr_permease_3TM"/>
</dbReference>
<evidence type="ECO:0000256" key="8">
    <source>
        <dbReference type="RuleBase" id="RU363032"/>
    </source>
</evidence>
<evidence type="ECO:0000256" key="5">
    <source>
        <dbReference type="ARBA" id="ARBA00022970"/>
    </source>
</evidence>
<comment type="caution">
    <text evidence="10">The sequence shown here is derived from an EMBL/GenBank/DDBJ whole genome shotgun (WGS) entry which is preliminary data.</text>
</comment>
<keyword evidence="4 8" id="KW-0812">Transmembrane</keyword>
<dbReference type="CDD" id="cd06261">
    <property type="entry name" value="TM_PBP2"/>
    <property type="match status" value="1"/>
</dbReference>
<feature type="transmembrane region" description="Helical" evidence="8">
    <location>
        <begin position="99"/>
        <end position="123"/>
    </location>
</feature>
<proteinExistence type="inferred from homology"/>
<evidence type="ECO:0000313" key="10">
    <source>
        <dbReference type="EMBL" id="MET3558155.1"/>
    </source>
</evidence>
<evidence type="ECO:0000256" key="2">
    <source>
        <dbReference type="ARBA" id="ARBA00022448"/>
    </source>
</evidence>
<dbReference type="InterPro" id="IPR035906">
    <property type="entry name" value="MetI-like_sf"/>
</dbReference>
<evidence type="ECO:0000313" key="11">
    <source>
        <dbReference type="Proteomes" id="UP001549122"/>
    </source>
</evidence>
<evidence type="ECO:0000256" key="7">
    <source>
        <dbReference type="ARBA" id="ARBA00023136"/>
    </source>
</evidence>
<dbReference type="EMBL" id="JBEPLO010000012">
    <property type="protein sequence ID" value="MET3558155.1"/>
    <property type="molecule type" value="Genomic_DNA"/>
</dbReference>
<evidence type="ECO:0000256" key="6">
    <source>
        <dbReference type="ARBA" id="ARBA00022989"/>
    </source>
</evidence>
<evidence type="ECO:0000256" key="1">
    <source>
        <dbReference type="ARBA" id="ARBA00004651"/>
    </source>
</evidence>
<feature type="domain" description="ABC transmembrane type-1" evidence="9">
    <location>
        <begin position="20"/>
        <end position="218"/>
    </location>
</feature>
<comment type="similarity">
    <text evidence="8">Belongs to the binding-protein-dependent transport system permease family.</text>
</comment>
<keyword evidence="2 8" id="KW-0813">Transport</keyword>
<dbReference type="RefSeq" id="WP_354365197.1">
    <property type="nucleotide sequence ID" value="NZ_JBEPLO010000012.1"/>
</dbReference>
<reference evidence="10 11" key="1">
    <citation type="submission" date="2024-06" db="EMBL/GenBank/DDBJ databases">
        <title>Genomic Encyclopedia of Type Strains, Phase IV (KMG-IV): sequencing the most valuable type-strain genomes for metagenomic binning, comparative biology and taxonomic classification.</title>
        <authorList>
            <person name="Goeker M."/>
        </authorList>
    </citation>
    <scope>NUCLEOTIDE SEQUENCE [LARGE SCALE GENOMIC DNA]</scope>
    <source>
        <strain evidence="10 11">DSM 28303</strain>
    </source>
</reference>
<dbReference type="Proteomes" id="UP001549122">
    <property type="component" value="Unassembled WGS sequence"/>
</dbReference>
<feature type="transmembrane region" description="Helical" evidence="8">
    <location>
        <begin position="58"/>
        <end position="79"/>
    </location>
</feature>
<evidence type="ECO:0000256" key="4">
    <source>
        <dbReference type="ARBA" id="ARBA00022692"/>
    </source>
</evidence>
<keyword evidence="7 8" id="KW-0472">Membrane</keyword>
<dbReference type="SUPFAM" id="SSF161098">
    <property type="entry name" value="MetI-like"/>
    <property type="match status" value="1"/>
</dbReference>
<dbReference type="InterPro" id="IPR000515">
    <property type="entry name" value="MetI-like"/>
</dbReference>
<dbReference type="Pfam" id="PF00528">
    <property type="entry name" value="BPD_transp_1"/>
    <property type="match status" value="1"/>
</dbReference>
<keyword evidence="11" id="KW-1185">Reference proteome</keyword>
<keyword evidence="5" id="KW-0029">Amino-acid transport</keyword>
<feature type="transmembrane region" description="Helical" evidence="8">
    <location>
        <begin position="20"/>
        <end position="46"/>
    </location>
</feature>
<comment type="subcellular location">
    <subcellularLocation>
        <location evidence="1 8">Cell membrane</location>
        <topology evidence="1 8">Multi-pass membrane protein</topology>
    </subcellularLocation>
</comment>
<feature type="transmembrane region" description="Helical" evidence="8">
    <location>
        <begin position="200"/>
        <end position="221"/>
    </location>
</feature>
<name>A0ABV2FI92_9STRE</name>
<evidence type="ECO:0000256" key="3">
    <source>
        <dbReference type="ARBA" id="ARBA00022475"/>
    </source>
</evidence>
<dbReference type="PROSITE" id="PS50928">
    <property type="entry name" value="ABC_TM1"/>
    <property type="match status" value="1"/>
</dbReference>
<dbReference type="PANTHER" id="PTHR30614:SF0">
    <property type="entry name" value="L-CYSTINE TRANSPORT SYSTEM PERMEASE PROTEIN TCYL"/>
    <property type="match status" value="1"/>
</dbReference>
<feature type="transmembrane region" description="Helical" evidence="8">
    <location>
        <begin position="171"/>
        <end position="188"/>
    </location>
</feature>
<accession>A0ABV2FI92</accession>
<keyword evidence="3" id="KW-1003">Cell membrane</keyword>
<gene>
    <name evidence="10" type="ORF">ABID29_001275</name>
</gene>
<dbReference type="NCBIfam" id="TIGR01726">
    <property type="entry name" value="HEQRo_perm_3TM"/>
    <property type="match status" value="1"/>
</dbReference>
<dbReference type="Gene3D" id="1.10.3720.10">
    <property type="entry name" value="MetI-like"/>
    <property type="match status" value="1"/>
</dbReference>
<sequence>MVNFSLSRVGEFLPQLLPFIPVTLLLIGLTFVIGSLLGGALTWIQLSNEVGVRKIAEGYIFILRCTPPIVLLFLVFYGIPEFLKWWIGLDINNWPRSVFVVITLILLFAAMISEVFKSAYLALPKGQEEAGLSIGLTPFQTFSRILLPQIIKLALPNMTTALLNLMKDAALAYTIGMVDIMGAANLIVGRNLGNYSLETYTAVAIIYWGLSLLFSLVSQWLEQTIPPKA</sequence>
<organism evidence="10 11">
    <name type="scientific">Streptococcus rupicaprae</name>
    <dbReference type="NCBI Taxonomy" id="759619"/>
    <lineage>
        <taxon>Bacteria</taxon>
        <taxon>Bacillati</taxon>
        <taxon>Bacillota</taxon>
        <taxon>Bacilli</taxon>
        <taxon>Lactobacillales</taxon>
        <taxon>Streptococcaceae</taxon>
        <taxon>Streptococcus</taxon>
    </lineage>
</organism>
<dbReference type="PANTHER" id="PTHR30614">
    <property type="entry name" value="MEMBRANE COMPONENT OF AMINO ACID ABC TRANSPORTER"/>
    <property type="match status" value="1"/>
</dbReference>